<dbReference type="FunFam" id="1.10.10.10:FF:000001">
    <property type="entry name" value="LysR family transcriptional regulator"/>
    <property type="match status" value="1"/>
</dbReference>
<dbReference type="RefSeq" id="WP_420242361.1">
    <property type="nucleotide sequence ID" value="NZ_BOPV01000001.1"/>
</dbReference>
<evidence type="ECO:0000313" key="6">
    <source>
        <dbReference type="EMBL" id="GIL39261.1"/>
    </source>
</evidence>
<dbReference type="PANTHER" id="PTHR30419">
    <property type="entry name" value="HTH-TYPE TRANSCRIPTIONAL REGULATOR YBHD"/>
    <property type="match status" value="1"/>
</dbReference>
<dbReference type="PRINTS" id="PR00039">
    <property type="entry name" value="HTHLYSR"/>
</dbReference>
<evidence type="ECO:0000313" key="7">
    <source>
        <dbReference type="Proteomes" id="UP000681075"/>
    </source>
</evidence>
<dbReference type="InterPro" id="IPR005119">
    <property type="entry name" value="LysR_subst-bd"/>
</dbReference>
<reference evidence="6" key="1">
    <citation type="submission" date="2021-02" db="EMBL/GenBank/DDBJ databases">
        <title>Genome sequence of Rhodospirillales sp. strain TMPK1 isolated from soil.</title>
        <authorList>
            <person name="Nakai R."/>
            <person name="Kusada H."/>
            <person name="Tamaki H."/>
        </authorList>
    </citation>
    <scope>NUCLEOTIDE SEQUENCE</scope>
    <source>
        <strain evidence="6">TMPK1</strain>
    </source>
</reference>
<feature type="domain" description="HTH lysR-type" evidence="5">
    <location>
        <begin position="19"/>
        <end position="76"/>
    </location>
</feature>
<dbReference type="Gene3D" id="3.40.190.290">
    <property type="match status" value="1"/>
</dbReference>
<gene>
    <name evidence="6" type="ORF">TMPK1_14980</name>
</gene>
<dbReference type="Pfam" id="PF03466">
    <property type="entry name" value="LysR_substrate"/>
    <property type="match status" value="1"/>
</dbReference>
<keyword evidence="3" id="KW-0238">DNA-binding</keyword>
<dbReference type="InterPro" id="IPR000847">
    <property type="entry name" value="LysR_HTH_N"/>
</dbReference>
<evidence type="ECO:0000256" key="2">
    <source>
        <dbReference type="ARBA" id="ARBA00023015"/>
    </source>
</evidence>
<dbReference type="SUPFAM" id="SSF53850">
    <property type="entry name" value="Periplasmic binding protein-like II"/>
    <property type="match status" value="1"/>
</dbReference>
<organism evidence="6 7">
    <name type="scientific">Roseiterribacter gracilis</name>
    <dbReference type="NCBI Taxonomy" id="2812848"/>
    <lineage>
        <taxon>Bacteria</taxon>
        <taxon>Pseudomonadati</taxon>
        <taxon>Pseudomonadota</taxon>
        <taxon>Alphaproteobacteria</taxon>
        <taxon>Rhodospirillales</taxon>
        <taxon>Roseiterribacteraceae</taxon>
        <taxon>Roseiterribacter</taxon>
    </lineage>
</organism>
<comment type="caution">
    <text evidence="6">The sequence shown here is derived from an EMBL/GenBank/DDBJ whole genome shotgun (WGS) entry which is preliminary data.</text>
</comment>
<dbReference type="Pfam" id="PF00126">
    <property type="entry name" value="HTH_1"/>
    <property type="match status" value="1"/>
</dbReference>
<dbReference type="EMBL" id="BOPV01000001">
    <property type="protein sequence ID" value="GIL39261.1"/>
    <property type="molecule type" value="Genomic_DNA"/>
</dbReference>
<comment type="similarity">
    <text evidence="1">Belongs to the LysR transcriptional regulatory family.</text>
</comment>
<dbReference type="Proteomes" id="UP000681075">
    <property type="component" value="Unassembled WGS sequence"/>
</dbReference>
<dbReference type="AlphaFoldDB" id="A0A8S8XBQ1"/>
<protein>
    <submittedName>
        <fullName evidence="6">LysR family transcriptional regulator</fullName>
    </submittedName>
</protein>
<keyword evidence="2" id="KW-0805">Transcription regulation</keyword>
<evidence type="ECO:0000259" key="5">
    <source>
        <dbReference type="PROSITE" id="PS50931"/>
    </source>
</evidence>
<dbReference type="InterPro" id="IPR036388">
    <property type="entry name" value="WH-like_DNA-bd_sf"/>
</dbReference>
<name>A0A8S8XBQ1_9PROT</name>
<evidence type="ECO:0000256" key="4">
    <source>
        <dbReference type="ARBA" id="ARBA00023163"/>
    </source>
</evidence>
<dbReference type="Gene3D" id="1.10.10.10">
    <property type="entry name" value="Winged helix-like DNA-binding domain superfamily/Winged helix DNA-binding domain"/>
    <property type="match status" value="1"/>
</dbReference>
<dbReference type="GO" id="GO:0005829">
    <property type="term" value="C:cytosol"/>
    <property type="evidence" value="ECO:0007669"/>
    <property type="project" value="TreeGrafter"/>
</dbReference>
<accession>A0A8S8XBQ1</accession>
<proteinExistence type="inferred from homology"/>
<dbReference type="SUPFAM" id="SSF46785">
    <property type="entry name" value="Winged helix' DNA-binding domain"/>
    <property type="match status" value="1"/>
</dbReference>
<dbReference type="GO" id="GO:0003677">
    <property type="term" value="F:DNA binding"/>
    <property type="evidence" value="ECO:0007669"/>
    <property type="project" value="UniProtKB-KW"/>
</dbReference>
<evidence type="ECO:0000256" key="3">
    <source>
        <dbReference type="ARBA" id="ARBA00023125"/>
    </source>
</evidence>
<dbReference type="InterPro" id="IPR050950">
    <property type="entry name" value="HTH-type_LysR_regulators"/>
</dbReference>
<dbReference type="PROSITE" id="PS50931">
    <property type="entry name" value="HTH_LYSR"/>
    <property type="match status" value="1"/>
</dbReference>
<sequence>MTARTPQRSTPLPAQLHGISLKQLRAFVTLAQARSFSRAADLMAVSQPALSAAIRHVETQLGVRLFDRTTHQVEITDAGQALLPHAQRLLTTAENAFTDMRDVATQQTSRIRIGAMPSTIASVSEALLKIGAATPGVSPHLSDGKSDALNDGLHNGAFDMIVNAAPVHDPEIEETLLVEDELIMVARHDHPLSQRTRLSWRALAGTDIVHFPGGSIGALATGALHQNGLSHSNRFQVDQLDSLYGIVRSGLAVGILPRLYGRMFTGGEFTFVALDRPVVKRRVKLLHRARLVDEHPAAAKFAVQLASELRTILAGDAAA</sequence>
<dbReference type="CDD" id="cd05466">
    <property type="entry name" value="PBP2_LTTR_substrate"/>
    <property type="match status" value="1"/>
</dbReference>
<dbReference type="InterPro" id="IPR036390">
    <property type="entry name" value="WH_DNA-bd_sf"/>
</dbReference>
<keyword evidence="7" id="KW-1185">Reference proteome</keyword>
<evidence type="ECO:0000256" key="1">
    <source>
        <dbReference type="ARBA" id="ARBA00009437"/>
    </source>
</evidence>
<dbReference type="GO" id="GO:0003700">
    <property type="term" value="F:DNA-binding transcription factor activity"/>
    <property type="evidence" value="ECO:0007669"/>
    <property type="project" value="InterPro"/>
</dbReference>
<keyword evidence="4" id="KW-0804">Transcription</keyword>